<dbReference type="InterPro" id="IPR001283">
    <property type="entry name" value="CRISP-related"/>
</dbReference>
<accession>A0A5C3R197</accession>
<dbReference type="Pfam" id="PF00188">
    <property type="entry name" value="CAP"/>
    <property type="match status" value="1"/>
</dbReference>
<proteinExistence type="predicted"/>
<feature type="domain" description="SCP" evidence="2">
    <location>
        <begin position="32"/>
        <end position="165"/>
    </location>
</feature>
<feature type="chain" id="PRO_5022791475" evidence="1">
    <location>
        <begin position="22"/>
        <end position="173"/>
    </location>
</feature>
<dbReference type="Proteomes" id="UP000305067">
    <property type="component" value="Unassembled WGS sequence"/>
</dbReference>
<organism evidence="3 4">
    <name type="scientific">Pterulicium gracile</name>
    <dbReference type="NCBI Taxonomy" id="1884261"/>
    <lineage>
        <taxon>Eukaryota</taxon>
        <taxon>Fungi</taxon>
        <taxon>Dikarya</taxon>
        <taxon>Basidiomycota</taxon>
        <taxon>Agaricomycotina</taxon>
        <taxon>Agaricomycetes</taxon>
        <taxon>Agaricomycetidae</taxon>
        <taxon>Agaricales</taxon>
        <taxon>Pleurotineae</taxon>
        <taxon>Pterulaceae</taxon>
        <taxon>Pterulicium</taxon>
    </lineage>
</organism>
<dbReference type="AlphaFoldDB" id="A0A5C3R197"/>
<dbReference type="PANTHER" id="PTHR10334">
    <property type="entry name" value="CYSTEINE-RICH SECRETORY PROTEIN-RELATED"/>
    <property type="match status" value="1"/>
</dbReference>
<evidence type="ECO:0000313" key="4">
    <source>
        <dbReference type="Proteomes" id="UP000305067"/>
    </source>
</evidence>
<keyword evidence="1" id="KW-0732">Signal</keyword>
<dbReference type="EMBL" id="ML178814">
    <property type="protein sequence ID" value="TFL07388.1"/>
    <property type="molecule type" value="Genomic_DNA"/>
</dbReference>
<dbReference type="OrthoDB" id="337038at2759"/>
<evidence type="ECO:0000256" key="1">
    <source>
        <dbReference type="SAM" id="SignalP"/>
    </source>
</evidence>
<dbReference type="STRING" id="1884261.A0A5C3R197"/>
<feature type="signal peptide" evidence="1">
    <location>
        <begin position="1"/>
        <end position="21"/>
    </location>
</feature>
<dbReference type="PRINTS" id="PR00837">
    <property type="entry name" value="V5TPXLIKE"/>
</dbReference>
<name>A0A5C3R197_9AGAR</name>
<gene>
    <name evidence="3" type="ORF">BDV98DRAFT_587884</name>
</gene>
<protein>
    <submittedName>
        <fullName evidence="3">PR-1-like protein</fullName>
    </submittedName>
</protein>
<dbReference type="SUPFAM" id="SSF55797">
    <property type="entry name" value="PR-1-like"/>
    <property type="match status" value="1"/>
</dbReference>
<dbReference type="SMART" id="SM00198">
    <property type="entry name" value="SCP"/>
    <property type="match status" value="1"/>
</dbReference>
<keyword evidence="4" id="KW-1185">Reference proteome</keyword>
<reference evidence="3 4" key="1">
    <citation type="journal article" date="2019" name="Nat. Ecol. Evol.">
        <title>Megaphylogeny resolves global patterns of mushroom evolution.</title>
        <authorList>
            <person name="Varga T."/>
            <person name="Krizsan K."/>
            <person name="Foldi C."/>
            <person name="Dima B."/>
            <person name="Sanchez-Garcia M."/>
            <person name="Sanchez-Ramirez S."/>
            <person name="Szollosi G.J."/>
            <person name="Szarkandi J.G."/>
            <person name="Papp V."/>
            <person name="Albert L."/>
            <person name="Andreopoulos W."/>
            <person name="Angelini C."/>
            <person name="Antonin V."/>
            <person name="Barry K.W."/>
            <person name="Bougher N.L."/>
            <person name="Buchanan P."/>
            <person name="Buyck B."/>
            <person name="Bense V."/>
            <person name="Catcheside P."/>
            <person name="Chovatia M."/>
            <person name="Cooper J."/>
            <person name="Damon W."/>
            <person name="Desjardin D."/>
            <person name="Finy P."/>
            <person name="Geml J."/>
            <person name="Haridas S."/>
            <person name="Hughes K."/>
            <person name="Justo A."/>
            <person name="Karasinski D."/>
            <person name="Kautmanova I."/>
            <person name="Kiss B."/>
            <person name="Kocsube S."/>
            <person name="Kotiranta H."/>
            <person name="LaButti K.M."/>
            <person name="Lechner B.E."/>
            <person name="Liimatainen K."/>
            <person name="Lipzen A."/>
            <person name="Lukacs Z."/>
            <person name="Mihaltcheva S."/>
            <person name="Morgado L.N."/>
            <person name="Niskanen T."/>
            <person name="Noordeloos M.E."/>
            <person name="Ohm R.A."/>
            <person name="Ortiz-Santana B."/>
            <person name="Ovrebo C."/>
            <person name="Racz N."/>
            <person name="Riley R."/>
            <person name="Savchenko A."/>
            <person name="Shiryaev A."/>
            <person name="Soop K."/>
            <person name="Spirin V."/>
            <person name="Szebenyi C."/>
            <person name="Tomsovsky M."/>
            <person name="Tulloss R.E."/>
            <person name="Uehling J."/>
            <person name="Grigoriev I.V."/>
            <person name="Vagvolgyi C."/>
            <person name="Papp T."/>
            <person name="Martin F.M."/>
            <person name="Miettinen O."/>
            <person name="Hibbett D.S."/>
            <person name="Nagy L.G."/>
        </authorList>
    </citation>
    <scope>NUCLEOTIDE SEQUENCE [LARGE SCALE GENOMIC DNA]</scope>
    <source>
        <strain evidence="3 4">CBS 309.79</strain>
    </source>
</reference>
<dbReference type="Gene3D" id="3.40.33.10">
    <property type="entry name" value="CAP"/>
    <property type="match status" value="1"/>
</dbReference>
<evidence type="ECO:0000313" key="3">
    <source>
        <dbReference type="EMBL" id="TFL07388.1"/>
    </source>
</evidence>
<evidence type="ECO:0000259" key="2">
    <source>
        <dbReference type="SMART" id="SM00198"/>
    </source>
</evidence>
<sequence>MVHFAATTLAAVLSFTSLALATPLERRVPSDAQRAEYLAGHNDVRPRHNAVPLQWSNTLAEAAQKWADRCQFQHSGGAVGPYGENLYAATGGSPPRAATDGWYSEVKDYDRNNPQYSHFTQMVWRATTELGCAVANCPPGSIFPAEYGTAQFHVCEYNPHGNVSGQFGDNVHV</sequence>
<dbReference type="InterPro" id="IPR035940">
    <property type="entry name" value="CAP_sf"/>
</dbReference>
<dbReference type="InterPro" id="IPR014044">
    <property type="entry name" value="CAP_dom"/>
</dbReference>